<keyword evidence="2" id="KW-1185">Reference proteome</keyword>
<dbReference type="EMBL" id="FNJM01000034">
    <property type="protein sequence ID" value="SDP86065.1"/>
    <property type="molecule type" value="Genomic_DNA"/>
</dbReference>
<dbReference type="STRING" id="94869.SAMN04488529_1347"/>
<sequence>MYNCTSVDNSNDEGETISRNPNDIYQYCIDNNYGMELIKSCGVKHFQLIENSLGLDEKNINMIYWYLK</sequence>
<evidence type="ECO:0000313" key="1">
    <source>
        <dbReference type="EMBL" id="SDP86065.1"/>
    </source>
</evidence>
<protein>
    <submittedName>
        <fullName evidence="1">Uncharacterized protein</fullName>
    </submittedName>
</protein>
<dbReference type="AlphaFoldDB" id="A0A1H0W6Q0"/>
<gene>
    <name evidence="1" type="ORF">SAMN04488529_1347</name>
</gene>
<proteinExistence type="predicted"/>
<reference evidence="1 2" key="1">
    <citation type="submission" date="2016-10" db="EMBL/GenBank/DDBJ databases">
        <authorList>
            <person name="de Groot N.N."/>
        </authorList>
    </citation>
    <scope>NUCLEOTIDE SEQUENCE [LARGE SCALE GENOMIC DNA]</scope>
    <source>
        <strain evidence="1 2">DSM 12272</strain>
    </source>
</reference>
<dbReference type="OrthoDB" id="2307739at2"/>
<dbReference type="Proteomes" id="UP000198597">
    <property type="component" value="Unassembled WGS sequence"/>
</dbReference>
<organism evidence="1 2">
    <name type="scientific">Clostridium gasigenes</name>
    <dbReference type="NCBI Taxonomy" id="94869"/>
    <lineage>
        <taxon>Bacteria</taxon>
        <taxon>Bacillati</taxon>
        <taxon>Bacillota</taxon>
        <taxon>Clostridia</taxon>
        <taxon>Eubacteriales</taxon>
        <taxon>Clostridiaceae</taxon>
        <taxon>Clostridium</taxon>
    </lineage>
</organism>
<accession>A0A1H0W6Q0</accession>
<name>A0A1H0W6Q0_9CLOT</name>
<evidence type="ECO:0000313" key="2">
    <source>
        <dbReference type="Proteomes" id="UP000198597"/>
    </source>
</evidence>